<feature type="site" description="Transition state stabilizer" evidence="3">
    <location>
        <position position="245"/>
    </location>
</feature>
<dbReference type="InterPro" id="IPR023365">
    <property type="entry name" value="Sortase_dom-sf"/>
</dbReference>
<dbReference type="PIRSF" id="PIRSF030150">
    <property type="entry name" value="UCP030150"/>
    <property type="match status" value="1"/>
</dbReference>
<organism evidence="5 6">
    <name type="scientific">Sporosarcina ureilytica</name>
    <dbReference type="NCBI Taxonomy" id="298596"/>
    <lineage>
        <taxon>Bacteria</taxon>
        <taxon>Bacillati</taxon>
        <taxon>Bacillota</taxon>
        <taxon>Bacilli</taxon>
        <taxon>Bacillales</taxon>
        <taxon>Caryophanaceae</taxon>
        <taxon>Sporosarcina</taxon>
    </lineage>
</organism>
<proteinExistence type="predicted"/>
<name>A0A1D8JE14_9BACL</name>
<dbReference type="KEGG" id="surl:BI350_04775"/>
<evidence type="ECO:0000313" key="5">
    <source>
        <dbReference type="EMBL" id="AOV06950.1"/>
    </source>
</evidence>
<evidence type="ECO:0000256" key="3">
    <source>
        <dbReference type="PIRSR" id="PIRSR030150-2"/>
    </source>
</evidence>
<dbReference type="AlphaFoldDB" id="A0A1D8JE14"/>
<evidence type="ECO:0000256" key="2">
    <source>
        <dbReference type="PIRSR" id="PIRSR030150-1"/>
    </source>
</evidence>
<evidence type="ECO:0000256" key="4">
    <source>
        <dbReference type="PIRSR" id="PIRSR605754-1"/>
    </source>
</evidence>
<keyword evidence="1" id="KW-0378">Hydrolase</keyword>
<accession>A0A1D8JE14</accession>
<dbReference type="Proteomes" id="UP000185746">
    <property type="component" value="Chromosome"/>
</dbReference>
<dbReference type="Pfam" id="PF04203">
    <property type="entry name" value="Sortase"/>
    <property type="match status" value="1"/>
</dbReference>
<gene>
    <name evidence="5" type="ORF">BI350_04775</name>
</gene>
<dbReference type="Gene3D" id="2.40.260.10">
    <property type="entry name" value="Sortase"/>
    <property type="match status" value="1"/>
</dbReference>
<dbReference type="NCBIfam" id="TIGR03064">
    <property type="entry name" value="sortase_srtB"/>
    <property type="match status" value="1"/>
</dbReference>
<dbReference type="CDD" id="cd05826">
    <property type="entry name" value="Sortase_B"/>
    <property type="match status" value="1"/>
</dbReference>
<sequence length="256" mass="29758">MMNTKTKKTLSIILTWLCVGVFIYAAYGLIDTAIDYYKNRKVLNNLQETFYNSDNPIIDGEYASESNSIRSGFDRLLKENDELVGWITIEGTQIDYPILQADNNVDYLNRNFYKEKNIAGSIFMDFRNDVQNPSLNTIIYGHRVKDGSMFEQLTKFQDKDFFKTHKTFEFDTLYDSYIAEIFAVYITKTDFDYIQTDFASDTEYEQLLTGIREKSMYETDVEVNPDDHILTLSTCDYELDPNDGRLVVQAKLVKKG</sequence>
<feature type="active site" description="Acyl-thioester intermediate" evidence="2">
    <location>
        <position position="235"/>
    </location>
</feature>
<feature type="active site" description="Proton donor/acceptor" evidence="4">
    <location>
        <position position="142"/>
    </location>
</feature>
<evidence type="ECO:0000256" key="1">
    <source>
        <dbReference type="ARBA" id="ARBA00022801"/>
    </source>
</evidence>
<dbReference type="InterPro" id="IPR009835">
    <property type="entry name" value="SrtB"/>
</dbReference>
<dbReference type="GO" id="GO:0016787">
    <property type="term" value="F:hydrolase activity"/>
    <property type="evidence" value="ECO:0007669"/>
    <property type="project" value="UniProtKB-KW"/>
</dbReference>
<reference evidence="5 6" key="1">
    <citation type="submission" date="2016-09" db="EMBL/GenBank/DDBJ databases">
        <title>Complete genome sequence of the Lysinibacillus sphaericus LMG 22257, a specie of Bacillus with ureolytic activity that can effectively biodeposit calcium carbonate.</title>
        <authorList>
            <person name="Yan W."/>
        </authorList>
    </citation>
    <scope>NUCLEOTIDE SEQUENCE [LARGE SCALE GENOMIC DNA]</scope>
    <source>
        <strain evidence="5 6">LMG 22257</strain>
    </source>
</reference>
<dbReference type="EMBL" id="CP017560">
    <property type="protein sequence ID" value="AOV06950.1"/>
    <property type="molecule type" value="Genomic_DNA"/>
</dbReference>
<dbReference type="SUPFAM" id="SSF63817">
    <property type="entry name" value="Sortase"/>
    <property type="match status" value="1"/>
</dbReference>
<keyword evidence="6" id="KW-1185">Reference proteome</keyword>
<dbReference type="InterPro" id="IPR005754">
    <property type="entry name" value="Sortase"/>
</dbReference>
<evidence type="ECO:0000313" key="6">
    <source>
        <dbReference type="Proteomes" id="UP000185746"/>
    </source>
</evidence>
<protein>
    <submittedName>
        <fullName evidence="5">SrtB family sortase</fullName>
    </submittedName>
</protein>
<dbReference type="InterPro" id="IPR015986">
    <property type="entry name" value="SrtB_Firmicute"/>
</dbReference>